<dbReference type="SUPFAM" id="SSF159245">
    <property type="entry name" value="AttH-like"/>
    <property type="match status" value="1"/>
</dbReference>
<sequence>MKPSDDLRHRPEPGERMRDSLFWQVALPEERLAVQVYLFVTGTGAAGYNVAVWGPDTLVLEQGGGRVPDSMDFDDFTVGALTIRNEEPLLTSSVSVAGAEIQLDLAFRGAHEAFSFRDNPDGLPTWFADDRLEQTGHVSGRLTFTTTGASESRTVELGPVGHRDHSWGLRDWRAPQHWKWLVAYTPSGRAVNGWIWQARGEWGFAGYVTRDGRPVAVSTIEATTRYSESFEQEHLDAVLHDVDGGTTRLTLDVYGVLHLPDERTGTTVLEGASIATIDGEPGAGQFETLWPTSYFEHLAGV</sequence>
<reference evidence="3" key="1">
    <citation type="journal article" date="2019" name="Int. J. Syst. Evol. Microbiol.">
        <title>The Global Catalogue of Microorganisms (GCM) 10K type strain sequencing project: providing services to taxonomists for standard genome sequencing and annotation.</title>
        <authorList>
            <consortium name="The Broad Institute Genomics Platform"/>
            <consortium name="The Broad Institute Genome Sequencing Center for Infectious Disease"/>
            <person name="Wu L."/>
            <person name="Ma J."/>
        </authorList>
    </citation>
    <scope>NUCLEOTIDE SEQUENCE [LARGE SCALE GENOMIC DNA]</scope>
    <source>
        <strain evidence="3">JCM 18956</strain>
    </source>
</reference>
<proteinExistence type="predicted"/>
<evidence type="ECO:0000313" key="3">
    <source>
        <dbReference type="Proteomes" id="UP001501295"/>
    </source>
</evidence>
<gene>
    <name evidence="2" type="ORF">GCM10025780_33260</name>
</gene>
<dbReference type="RefSeq" id="WP_345377054.1">
    <property type="nucleotide sequence ID" value="NZ_BAABLM010000010.1"/>
</dbReference>
<dbReference type="InterPro" id="IPR055492">
    <property type="entry name" value="DUF7064"/>
</dbReference>
<dbReference type="Pfam" id="PF23212">
    <property type="entry name" value="DUF7064"/>
    <property type="match status" value="1"/>
</dbReference>
<organism evidence="2 3">
    <name type="scientific">Frondihabitans cladoniiphilus</name>
    <dbReference type="NCBI Taxonomy" id="715785"/>
    <lineage>
        <taxon>Bacteria</taxon>
        <taxon>Bacillati</taxon>
        <taxon>Actinomycetota</taxon>
        <taxon>Actinomycetes</taxon>
        <taxon>Micrococcales</taxon>
        <taxon>Microbacteriaceae</taxon>
        <taxon>Frondihabitans</taxon>
    </lineage>
</organism>
<keyword evidence="3" id="KW-1185">Reference proteome</keyword>
<evidence type="ECO:0000313" key="2">
    <source>
        <dbReference type="EMBL" id="GAA4684567.1"/>
    </source>
</evidence>
<dbReference type="EMBL" id="BAABLM010000010">
    <property type="protein sequence ID" value="GAA4684567.1"/>
    <property type="molecule type" value="Genomic_DNA"/>
</dbReference>
<comment type="caution">
    <text evidence="2">The sequence shown here is derived from an EMBL/GenBank/DDBJ whole genome shotgun (WGS) entry which is preliminary data.</text>
</comment>
<dbReference type="Proteomes" id="UP001501295">
    <property type="component" value="Unassembled WGS sequence"/>
</dbReference>
<name>A0ABP8WBH2_9MICO</name>
<feature type="domain" description="DUF7064" evidence="1">
    <location>
        <begin position="172"/>
        <end position="291"/>
    </location>
</feature>
<accession>A0ABP8WBH2</accession>
<protein>
    <recommendedName>
        <fullName evidence="1">DUF7064 domain-containing protein</fullName>
    </recommendedName>
</protein>
<evidence type="ECO:0000259" key="1">
    <source>
        <dbReference type="Pfam" id="PF23212"/>
    </source>
</evidence>